<organism evidence="2 3">
    <name type="scientific">Gryllotalpicola daejeonensis</name>
    <dbReference type="NCBI Taxonomy" id="993087"/>
    <lineage>
        <taxon>Bacteria</taxon>
        <taxon>Bacillati</taxon>
        <taxon>Actinomycetota</taxon>
        <taxon>Actinomycetes</taxon>
        <taxon>Micrococcales</taxon>
        <taxon>Microbacteriaceae</taxon>
        <taxon>Gryllotalpicola</taxon>
    </lineage>
</organism>
<dbReference type="InterPro" id="IPR000073">
    <property type="entry name" value="AB_hydrolase_1"/>
</dbReference>
<dbReference type="InterPro" id="IPR029058">
    <property type="entry name" value="AB_hydrolase_fold"/>
</dbReference>
<proteinExistence type="predicted"/>
<reference evidence="2" key="2">
    <citation type="submission" date="2023-12" db="EMBL/GenBank/DDBJ databases">
        <authorList>
            <person name="Sun Q."/>
            <person name="Inoue M."/>
        </authorList>
    </citation>
    <scope>NUCLEOTIDE SEQUENCE</scope>
    <source>
        <strain evidence="2">JCM 17590</strain>
    </source>
</reference>
<keyword evidence="2" id="KW-0378">Hydrolase</keyword>
<evidence type="ECO:0000313" key="3">
    <source>
        <dbReference type="Proteomes" id="UP001415169"/>
    </source>
</evidence>
<comment type="caution">
    <text evidence="2">The sequence shown here is derived from an EMBL/GenBank/DDBJ whole genome shotgun (WGS) entry which is preliminary data.</text>
</comment>
<dbReference type="RefSeq" id="WP_344790466.1">
    <property type="nucleotide sequence ID" value="NZ_BAABBV010000001.1"/>
</dbReference>
<dbReference type="Gene3D" id="3.40.50.1820">
    <property type="entry name" value="alpha/beta hydrolase"/>
    <property type="match status" value="1"/>
</dbReference>
<dbReference type="EMBL" id="BAABBV010000001">
    <property type="protein sequence ID" value="GAA4157044.1"/>
    <property type="molecule type" value="Genomic_DNA"/>
</dbReference>
<dbReference type="GO" id="GO:0016787">
    <property type="term" value="F:hydrolase activity"/>
    <property type="evidence" value="ECO:0007669"/>
    <property type="project" value="UniProtKB-KW"/>
</dbReference>
<sequence length="236" mass="25251">MDVIMLPGYWLGGSSWRDVAPIVAKAGHSVHPLTLPGLEARDASRAGITLQTQIDAAIAEIDGCRGPVALVAHSGASAVANGALDARPDRVTRVIEVDTFPMPERGQTESEYPVDGDDVPLPDWSAFGEAEVKGLTPELRAQFEAEAVPEPAGVATAPIELHDERRYDVPLTMICTAFPSAEYTPLLEQGHPWVSELAKFRDITWVDIDTGHWPQFSKPVELGEAIAAALAEPAAS</sequence>
<evidence type="ECO:0000313" key="2">
    <source>
        <dbReference type="EMBL" id="GAA4157044.1"/>
    </source>
</evidence>
<gene>
    <name evidence="2" type="ORF">GCM10022286_08180</name>
</gene>
<accession>A0ABP7ZGW1</accession>
<dbReference type="Proteomes" id="UP001415169">
    <property type="component" value="Unassembled WGS sequence"/>
</dbReference>
<reference evidence="2" key="1">
    <citation type="journal article" date="2014" name="Int. J. Syst. Evol. Microbiol.">
        <title>Complete genome of a new Firmicutes species belonging to the dominant human colonic microbiota ('Ruminococcus bicirculans') reveals two chromosomes and a selective capacity to utilize plant glucans.</title>
        <authorList>
            <consortium name="NISC Comparative Sequencing Program"/>
            <person name="Wegmann U."/>
            <person name="Louis P."/>
            <person name="Goesmann A."/>
            <person name="Henrissat B."/>
            <person name="Duncan S.H."/>
            <person name="Flint H.J."/>
        </authorList>
    </citation>
    <scope>NUCLEOTIDE SEQUENCE</scope>
    <source>
        <strain evidence="2">JCM 17590</strain>
    </source>
</reference>
<dbReference type="SUPFAM" id="SSF53474">
    <property type="entry name" value="alpha/beta-Hydrolases"/>
    <property type="match status" value="1"/>
</dbReference>
<keyword evidence="3" id="KW-1185">Reference proteome</keyword>
<feature type="domain" description="AB hydrolase-1" evidence="1">
    <location>
        <begin position="3"/>
        <end position="222"/>
    </location>
</feature>
<evidence type="ECO:0000259" key="1">
    <source>
        <dbReference type="Pfam" id="PF12697"/>
    </source>
</evidence>
<protein>
    <submittedName>
        <fullName evidence="2">Alpha/beta hydrolase</fullName>
    </submittedName>
</protein>
<name>A0ABP7ZGW1_9MICO</name>
<dbReference type="Pfam" id="PF12697">
    <property type="entry name" value="Abhydrolase_6"/>
    <property type="match status" value="1"/>
</dbReference>